<dbReference type="GeneID" id="57971040"/>
<accession>A0AAW5F1J1</accession>
<dbReference type="EMBL" id="JAQLGM010000010">
    <property type="protein sequence ID" value="MDB1999747.1"/>
    <property type="molecule type" value="Genomic_DNA"/>
</dbReference>
<dbReference type="RefSeq" id="WP_003506873.1">
    <property type="nucleotide sequence ID" value="NZ_BAABZD010000004.1"/>
</dbReference>
<protein>
    <submittedName>
        <fullName evidence="1">Uncharacterized protein</fullName>
    </submittedName>
</protein>
<dbReference type="AlphaFoldDB" id="A0AAW5F1J1"/>
<evidence type="ECO:0000313" key="3">
    <source>
        <dbReference type="Proteomes" id="UP001203136"/>
    </source>
</evidence>
<dbReference type="Proteomes" id="UP001203136">
    <property type="component" value="Unassembled WGS sequence"/>
</dbReference>
<gene>
    <name evidence="1" type="ORF">K5I21_08235</name>
    <name evidence="2" type="ORF">PM006_06000</name>
</gene>
<dbReference type="Proteomes" id="UP001300871">
    <property type="component" value="Unassembled WGS sequence"/>
</dbReference>
<evidence type="ECO:0000313" key="2">
    <source>
        <dbReference type="EMBL" id="MDB1999747.1"/>
    </source>
</evidence>
<proteinExistence type="predicted"/>
<evidence type="ECO:0000313" key="1">
    <source>
        <dbReference type="EMBL" id="MCK0085852.1"/>
    </source>
</evidence>
<dbReference type="EMBL" id="JAINVB010000001">
    <property type="protein sequence ID" value="MCK0085852.1"/>
    <property type="molecule type" value="Genomic_DNA"/>
</dbReference>
<sequence length="85" mass="9777">MEEFFKAIEDKIGASGYPGQVSGEEIYNEICDDIEEKENGSYLFLSKKEDNSVFEYKVDVMDDNFNLSYVHITSKSGTFHIDFDI</sequence>
<reference evidence="2" key="2">
    <citation type="submission" date="2023-01" db="EMBL/GenBank/DDBJ databases">
        <title>Human gut microbiome strain richness.</title>
        <authorList>
            <person name="Chen-Liaw A."/>
        </authorList>
    </citation>
    <scope>NUCLEOTIDE SEQUENCE</scope>
    <source>
        <strain evidence="2">B1_m1001713B170214d0_201011</strain>
    </source>
</reference>
<comment type="caution">
    <text evidence="1">The sequence shown here is derived from an EMBL/GenBank/DDBJ whole genome shotgun (WGS) entry which is preliminary data.</text>
</comment>
<name>A0AAW5F1J1_CLOSY</name>
<organism evidence="1 3">
    <name type="scientific">Clostridium symbiosum</name>
    <name type="common">Bacteroides symbiosus</name>
    <dbReference type="NCBI Taxonomy" id="1512"/>
    <lineage>
        <taxon>Bacteria</taxon>
        <taxon>Bacillati</taxon>
        <taxon>Bacillota</taxon>
        <taxon>Clostridia</taxon>
        <taxon>Lachnospirales</taxon>
        <taxon>Lachnospiraceae</taxon>
        <taxon>Otoolea</taxon>
    </lineage>
</organism>
<reference evidence="1" key="1">
    <citation type="journal article" date="2022" name="Cell Host Microbe">
        <title>Colonization of the live biotherapeutic product VE303 and modulation of the microbiota and metabolites in healthy volunteers.</title>
        <authorList>
            <person name="Dsouza M."/>
            <person name="Menon R."/>
            <person name="Crossette E."/>
            <person name="Bhattarai S.K."/>
            <person name="Schneider J."/>
            <person name="Kim Y.G."/>
            <person name="Reddy S."/>
            <person name="Caballero S."/>
            <person name="Felix C."/>
            <person name="Cornacchione L."/>
            <person name="Hendrickson J."/>
            <person name="Watson A.R."/>
            <person name="Minot S.S."/>
            <person name="Greenfield N."/>
            <person name="Schopf L."/>
            <person name="Szabady R."/>
            <person name="Patarroyo J."/>
            <person name="Smith W."/>
            <person name="Harrison P."/>
            <person name="Kuijper E.J."/>
            <person name="Kelly C.P."/>
            <person name="Olle B."/>
            <person name="Bobilev D."/>
            <person name="Silber J.L."/>
            <person name="Bucci V."/>
            <person name="Roberts B."/>
            <person name="Faith J."/>
            <person name="Norman J.M."/>
        </authorList>
    </citation>
    <scope>NUCLEOTIDE SEQUENCE</scope>
    <source>
        <strain evidence="1">VE303-04</strain>
    </source>
</reference>